<evidence type="ECO:0000313" key="3">
    <source>
        <dbReference type="EMBL" id="KAL3699798.1"/>
    </source>
</evidence>
<keyword evidence="1" id="KW-0472">Membrane</keyword>
<keyword evidence="1" id="KW-0812">Transmembrane</keyword>
<keyword evidence="1" id="KW-1133">Transmembrane helix</keyword>
<comment type="caution">
    <text evidence="3">The sequence shown here is derived from an EMBL/GenBank/DDBJ whole genome shotgun (WGS) entry which is preliminary data.</text>
</comment>
<keyword evidence="4" id="KW-1185">Reference proteome</keyword>
<dbReference type="Pfam" id="PF07712">
    <property type="entry name" value="SURNod19"/>
    <property type="match status" value="1"/>
</dbReference>
<feature type="chain" id="PRO_5044789627" description="Stress up-regulated Nod 19" evidence="2">
    <location>
        <begin position="26"/>
        <end position="436"/>
    </location>
</feature>
<reference evidence="3 4" key="1">
    <citation type="submission" date="2024-09" db="EMBL/GenBank/DDBJ databases">
        <title>Chromosome-scale assembly of Riccia sorocarpa.</title>
        <authorList>
            <person name="Paukszto L."/>
        </authorList>
    </citation>
    <scope>NUCLEOTIDE SEQUENCE [LARGE SCALE GENOMIC DNA]</scope>
    <source>
        <strain evidence="3">LP-2024</strain>
        <tissue evidence="3">Aerial parts of the thallus</tissue>
    </source>
</reference>
<evidence type="ECO:0000313" key="4">
    <source>
        <dbReference type="Proteomes" id="UP001633002"/>
    </source>
</evidence>
<accession>A0ABD3I807</accession>
<dbReference type="EMBL" id="JBJQOH010000001">
    <property type="protein sequence ID" value="KAL3699798.1"/>
    <property type="molecule type" value="Genomic_DNA"/>
</dbReference>
<organism evidence="3 4">
    <name type="scientific">Riccia sorocarpa</name>
    <dbReference type="NCBI Taxonomy" id="122646"/>
    <lineage>
        <taxon>Eukaryota</taxon>
        <taxon>Viridiplantae</taxon>
        <taxon>Streptophyta</taxon>
        <taxon>Embryophyta</taxon>
        <taxon>Marchantiophyta</taxon>
        <taxon>Marchantiopsida</taxon>
        <taxon>Marchantiidae</taxon>
        <taxon>Marchantiales</taxon>
        <taxon>Ricciaceae</taxon>
        <taxon>Riccia</taxon>
    </lineage>
</organism>
<evidence type="ECO:0000256" key="1">
    <source>
        <dbReference type="SAM" id="Phobius"/>
    </source>
</evidence>
<feature type="signal peptide" evidence="2">
    <location>
        <begin position="1"/>
        <end position="25"/>
    </location>
</feature>
<sequence length="436" mass="48231">MGKPGVSRSFLLVVWCMVCVVAVSGEIKTFRSPAFTLGPGDVENNYFWMELPPGHIGIKSFNGEVVDEDGHPVPLSEVYLHHWVAVRAYVDNKPTDISSTDVSSARNAGICQSEVLPQFFGFGSETRRTDYHIPEPYVIETGNPEEIPEGYKEQWILNVHAIDTRGTVNPRHCVECLCAAYNVSVTEYGSKVPEEYVGGLGCCLHHYRCALKEGVHGTKRNLYLQYTVEYVPMEPSLRPVRLYIIDITDDRKSVEETPRCKVEYDVLPCDRSKDIVCRDEKHALAWLPEENVVDVIYVVGHLHGAGVSIALHGQDGREICTSYAMYGTGNEAGNEKGYVVGLGSCYPEIGSQKIKPGEKLHIKSVYKSDELHTGVMGLVGILVADPVAEHHRSSSYWKITAAVVTVAVAVVVIGISLSRYAHSKRSNMGYQSVDQP</sequence>
<dbReference type="PANTHER" id="PTHR33390:SF1">
    <property type="entry name" value="STRESS UP-REGULATED NOD 19 PROTEIN"/>
    <property type="match status" value="1"/>
</dbReference>
<dbReference type="AlphaFoldDB" id="A0ABD3I807"/>
<dbReference type="Proteomes" id="UP001633002">
    <property type="component" value="Unassembled WGS sequence"/>
</dbReference>
<evidence type="ECO:0008006" key="5">
    <source>
        <dbReference type="Google" id="ProtNLM"/>
    </source>
</evidence>
<feature type="transmembrane region" description="Helical" evidence="1">
    <location>
        <begin position="396"/>
        <end position="418"/>
    </location>
</feature>
<name>A0ABD3I807_9MARC</name>
<proteinExistence type="predicted"/>
<protein>
    <recommendedName>
        <fullName evidence="5">Stress up-regulated Nod 19</fullName>
    </recommendedName>
</protein>
<dbReference type="PANTHER" id="PTHR33390">
    <property type="entry name" value="STRESS UP-REGULATED NOD 19 PROTEIN"/>
    <property type="match status" value="1"/>
</dbReference>
<keyword evidence="2" id="KW-0732">Signal</keyword>
<evidence type="ECO:0000256" key="2">
    <source>
        <dbReference type="SAM" id="SignalP"/>
    </source>
</evidence>
<dbReference type="InterPro" id="IPR011692">
    <property type="entry name" value="Stress_up-reg_Nod19"/>
</dbReference>
<gene>
    <name evidence="3" type="ORF">R1sor_017820</name>
</gene>